<dbReference type="InterPro" id="IPR006311">
    <property type="entry name" value="TAT_signal"/>
</dbReference>
<feature type="compositionally biased region" description="Low complexity" evidence="1">
    <location>
        <begin position="809"/>
        <end position="821"/>
    </location>
</feature>
<dbReference type="Gene3D" id="3.10.350.10">
    <property type="entry name" value="LysM domain"/>
    <property type="match status" value="2"/>
</dbReference>
<sequence length="1337" mass="142136">MPTPPPPTTPRRAVLRGLASLLVLAAAVAGLPVLLAQVTTALWDSGHDDLAHLLDRQDTGGAFLLTLVAIAWIAWAHFAFCVFAEIPAQLRGRSSRRARRLNISRHAAATLISSILVLLPTSTALATPSTAVAAPTAEPTPGTTTAADHHQAPAPTADRSNEQRTYTVREARPAESLWSIAEAELGDGEQWRQIAALNQGRTMADGTRFDVDAFLQPGWTLLLPDTGSTDDPAGSQRAPSRSVTVAPGDTLSAIAETALGDPARYDEIFELNKNHLGPDGRALTDPDQIYPGQRLALPPLDGDRAPRPDDPQYPSKDHTDDKDSTEPSGSPAGPDQPTRSPEASPRLQTPPQHHDRGDWDSGKESARPASPAPTAPQQHPDTPHQPAPEPSESSDGIPMRAIAGIGVLLAAVLVGGIGILRLIQQRRRKPGQTIAMPDDSSRLEQALTASATPASAELLDTALRTLAHHAAQTATALPVVRGARVTARTVELLPDEPGEAMPPFTAGAGGWWTLGEQTDLLDADQAREVPAPYPGLATLGTGEDDSLYLANLPQLGTVLVDGDQAQVDAVCTALALETGMSPWADQADILLIGLGRELPRLLPTSRVRHLPHAAAAIRDLGERLLEAHQDPELGAQLPWMLICAARISEDEAWQLADALDKAGGLKVAAVLPASGIGPLFPDAITLDARSDGAQEVEVLGARLRLQSVSGDAYGQLLATLSVTEQPARPATGVWEKVPPEPAAPDALPSPGEDPALEEEDSSREKQSPDAPFPALIGAASDPAGLRLLSPAVPAQDRPEQDGDDTPDTDAASSGAQAAPDAESPTGTGSAEDSSGDDEAETPAARDLLAPEIRVLGPLEVTGVGASGHGPKLTELAVLLYFRPHRDAAGICEAMDPMAPWSSSTLNSRMYGLRNKLGTDPDGNPYVPRRTRGSDGYNLSPAVRCDWTKFQQLAERGLVAESSAPAVRCLEQSLGLVRGRPFGGRDLPWAAPLQQEMISRIVDVAHTLATYRSDPTSGQFDLDAARRAIAVGIDVEPTAELLYRDWMRIEHAAGNRGGLHTAITSLQQANRALDLDLEPETEHLISLLLTNPRPRRRCSRATRKTRGGGTHHPDRSNSAALPLTDTRPRGAGPMKKGRKGDRKEEHDAQPGPPCSGRGGRHRGGGDRRDRLRRFLRRGARSRPRQGLRPVRQCLPDRHRRGDRGPARAGSAAHLDPHPLPAAAPDRLAADRRHHRLQRRGRLAGPGRRRHARRDPDPVRRLRRGRPARGRPDRRHHRRPAHGVGPHHPLAARAGAHLPAVAPDEAVGAAQLRGGHQAGAGPAGLPGPAASPLRAVLAP</sequence>
<evidence type="ECO:0000256" key="2">
    <source>
        <dbReference type="SAM" id="Phobius"/>
    </source>
</evidence>
<keyword evidence="2" id="KW-1133">Transmembrane helix</keyword>
<feature type="compositionally biased region" description="Basic residues" evidence="1">
    <location>
        <begin position="1094"/>
        <end position="1105"/>
    </location>
</feature>
<comment type="caution">
    <text evidence="4">The sequence shown here is derived from an EMBL/GenBank/DDBJ whole genome shotgun (WGS) entry which is preliminary data.</text>
</comment>
<feature type="domain" description="LysM" evidence="3">
    <location>
        <begin position="241"/>
        <end position="297"/>
    </location>
</feature>
<accession>A0A4D4KS84</accession>
<dbReference type="InterPro" id="IPR018392">
    <property type="entry name" value="LysM"/>
</dbReference>
<feature type="transmembrane region" description="Helical" evidence="2">
    <location>
        <begin position="401"/>
        <end position="423"/>
    </location>
</feature>
<feature type="compositionally biased region" description="Basic residues" evidence="1">
    <location>
        <begin position="1259"/>
        <end position="1279"/>
    </location>
</feature>
<dbReference type="InterPro" id="IPR052196">
    <property type="entry name" value="Bact_Kbp"/>
</dbReference>
<gene>
    <name evidence="4" type="ORF">SVIO_000630</name>
</gene>
<dbReference type="PANTHER" id="PTHR34700">
    <property type="entry name" value="POTASSIUM BINDING PROTEIN KBP"/>
    <property type="match status" value="1"/>
</dbReference>
<feature type="transmembrane region" description="Helical" evidence="2">
    <location>
        <begin position="60"/>
        <end position="86"/>
    </location>
</feature>
<dbReference type="InterPro" id="IPR005158">
    <property type="entry name" value="BTAD"/>
</dbReference>
<feature type="compositionally biased region" description="Basic residues" evidence="1">
    <location>
        <begin position="1230"/>
        <end position="1251"/>
    </location>
</feature>
<keyword evidence="2" id="KW-0812">Transmembrane</keyword>
<feature type="region of interest" description="Disordered" evidence="1">
    <location>
        <begin position="729"/>
        <end position="777"/>
    </location>
</feature>
<organism evidence="4 5">
    <name type="scientific">Streptomyces violaceusniger</name>
    <dbReference type="NCBI Taxonomy" id="68280"/>
    <lineage>
        <taxon>Bacteria</taxon>
        <taxon>Bacillati</taxon>
        <taxon>Actinomycetota</taxon>
        <taxon>Actinomycetes</taxon>
        <taxon>Kitasatosporales</taxon>
        <taxon>Streptomycetaceae</taxon>
        <taxon>Streptomyces</taxon>
        <taxon>Streptomyces violaceusniger group</taxon>
    </lineage>
</organism>
<dbReference type="CDD" id="cd00118">
    <property type="entry name" value="LysM"/>
    <property type="match status" value="1"/>
</dbReference>
<keyword evidence="5" id="KW-1185">Reference proteome</keyword>
<dbReference type="PANTHER" id="PTHR34700:SF4">
    <property type="entry name" value="PHAGE-LIKE ELEMENT PBSX PROTEIN XKDP"/>
    <property type="match status" value="1"/>
</dbReference>
<feature type="compositionally biased region" description="Basic and acidic residues" evidence="1">
    <location>
        <begin position="301"/>
        <end position="325"/>
    </location>
</feature>
<feature type="region of interest" description="Disordered" evidence="1">
    <location>
        <begin position="223"/>
        <end position="245"/>
    </location>
</feature>
<feature type="compositionally biased region" description="Basic residues" evidence="1">
    <location>
        <begin position="1169"/>
        <end position="1184"/>
    </location>
</feature>
<evidence type="ECO:0000313" key="5">
    <source>
        <dbReference type="Proteomes" id="UP000301309"/>
    </source>
</evidence>
<feature type="region of interest" description="Disordered" evidence="1">
    <location>
        <begin position="275"/>
        <end position="397"/>
    </location>
</feature>
<feature type="compositionally biased region" description="Polar residues" evidence="1">
    <location>
        <begin position="337"/>
        <end position="351"/>
    </location>
</feature>
<feature type="compositionally biased region" description="Basic and acidic residues" evidence="1">
    <location>
        <begin position="275"/>
        <end position="284"/>
    </location>
</feature>
<evidence type="ECO:0000313" key="4">
    <source>
        <dbReference type="EMBL" id="GDY49440.1"/>
    </source>
</evidence>
<evidence type="ECO:0000259" key="3">
    <source>
        <dbReference type="PROSITE" id="PS51782"/>
    </source>
</evidence>
<feature type="compositionally biased region" description="Low complexity" evidence="1">
    <location>
        <begin position="130"/>
        <end position="146"/>
    </location>
</feature>
<dbReference type="Pfam" id="PF01476">
    <property type="entry name" value="LysM"/>
    <property type="match status" value="1"/>
</dbReference>
<dbReference type="SMART" id="SM00257">
    <property type="entry name" value="LysM"/>
    <property type="match status" value="1"/>
</dbReference>
<feature type="compositionally biased region" description="Basic and acidic residues" evidence="1">
    <location>
        <begin position="352"/>
        <end position="366"/>
    </location>
</feature>
<feature type="region of interest" description="Disordered" evidence="1">
    <location>
        <begin position="130"/>
        <end position="167"/>
    </location>
</feature>
<dbReference type="Proteomes" id="UP000301309">
    <property type="component" value="Unassembled WGS sequence"/>
</dbReference>
<name>A0A4D4KS84_STRVO</name>
<dbReference type="PROSITE" id="PS51782">
    <property type="entry name" value="LYSM"/>
    <property type="match status" value="1"/>
</dbReference>
<proteinExistence type="predicted"/>
<keyword evidence="2" id="KW-0472">Membrane</keyword>
<dbReference type="SMART" id="SM01043">
    <property type="entry name" value="BTAD"/>
    <property type="match status" value="1"/>
</dbReference>
<dbReference type="EMBL" id="BJHW01000001">
    <property type="protein sequence ID" value="GDY49440.1"/>
    <property type="molecule type" value="Genomic_DNA"/>
</dbReference>
<feature type="compositionally biased region" description="Low complexity" evidence="1">
    <location>
        <begin position="1324"/>
        <end position="1337"/>
    </location>
</feature>
<dbReference type="PROSITE" id="PS51318">
    <property type="entry name" value="TAT"/>
    <property type="match status" value="1"/>
</dbReference>
<dbReference type="InterPro" id="IPR036779">
    <property type="entry name" value="LysM_dom_sf"/>
</dbReference>
<evidence type="ECO:0000256" key="1">
    <source>
        <dbReference type="SAM" id="MobiDB-lite"/>
    </source>
</evidence>
<reference evidence="4 5" key="1">
    <citation type="journal article" date="2020" name="Int. J. Syst. Evol. Microbiol.">
        <title>Reclassification of Streptomyces castelarensis and Streptomyces sporoclivatus as later heterotypic synonyms of Streptomyces antimycoticus.</title>
        <authorList>
            <person name="Komaki H."/>
            <person name="Tamura T."/>
        </authorList>
    </citation>
    <scope>NUCLEOTIDE SEQUENCE [LARGE SCALE GENOMIC DNA]</scope>
    <source>
        <strain evidence="4 5">NBRC 13459</strain>
    </source>
</reference>
<feature type="region of interest" description="Disordered" evidence="1">
    <location>
        <begin position="1094"/>
        <end position="1337"/>
    </location>
</feature>
<feature type="region of interest" description="Disordered" evidence="1">
    <location>
        <begin position="793"/>
        <end position="842"/>
    </location>
</feature>
<protein>
    <submittedName>
        <fullName evidence="4">Membrane protein</fullName>
    </submittedName>
</protein>